<evidence type="ECO:0000256" key="1">
    <source>
        <dbReference type="ARBA" id="ARBA00004141"/>
    </source>
</evidence>
<feature type="transmembrane region" description="Helical" evidence="5">
    <location>
        <begin position="150"/>
        <end position="171"/>
    </location>
</feature>
<comment type="subcellular location">
    <subcellularLocation>
        <location evidence="1">Membrane</location>
        <topology evidence="1">Multi-pass membrane protein</topology>
    </subcellularLocation>
</comment>
<feature type="transmembrane region" description="Helical" evidence="5">
    <location>
        <begin position="400"/>
        <end position="420"/>
    </location>
</feature>
<dbReference type="SUPFAM" id="SSF81321">
    <property type="entry name" value="Family A G protein-coupled receptor-like"/>
    <property type="match status" value="1"/>
</dbReference>
<evidence type="ECO:0000313" key="7">
    <source>
        <dbReference type="Proteomes" id="UP001292079"/>
    </source>
</evidence>
<evidence type="ECO:0000256" key="5">
    <source>
        <dbReference type="SAM" id="Phobius"/>
    </source>
</evidence>
<feature type="transmembrane region" description="Helical" evidence="5">
    <location>
        <begin position="191"/>
        <end position="214"/>
    </location>
</feature>
<proteinExistence type="predicted"/>
<keyword evidence="2" id="KW-0297">G-protein coupled receptor</keyword>
<feature type="transmembrane region" description="Helical" evidence="5">
    <location>
        <begin position="6"/>
        <end position="35"/>
    </location>
</feature>
<keyword evidence="3" id="KW-0675">Receptor</keyword>
<feature type="transmembrane region" description="Helical" evidence="5">
    <location>
        <begin position="234"/>
        <end position="257"/>
    </location>
</feature>
<dbReference type="EMBL" id="JALJAT010000002">
    <property type="protein sequence ID" value="KAK4472203.1"/>
    <property type="molecule type" value="Genomic_DNA"/>
</dbReference>
<keyword evidence="5" id="KW-0472">Membrane</keyword>
<comment type="caution">
    <text evidence="6">The sequence shown here is derived from an EMBL/GenBank/DDBJ whole genome shotgun (WGS) entry which is preliminary data.</text>
</comment>
<feature type="transmembrane region" description="Helical" evidence="5">
    <location>
        <begin position="109"/>
        <end position="130"/>
    </location>
</feature>
<evidence type="ECO:0000256" key="3">
    <source>
        <dbReference type="ARBA" id="ARBA00023170"/>
    </source>
</evidence>
<reference evidence="6" key="1">
    <citation type="submission" date="2022-04" db="EMBL/GenBank/DDBJ databases">
        <authorList>
            <person name="Xu L."/>
            <person name="Lv Z."/>
        </authorList>
    </citation>
    <scope>NUCLEOTIDE SEQUENCE</scope>
    <source>
        <strain evidence="6">LV_2022a</strain>
    </source>
</reference>
<reference evidence="6" key="2">
    <citation type="journal article" date="2023" name="Infect Dis Poverty">
        <title>Chromosome-scale genome of the human blood fluke Schistosoma mekongi and its implications for public health.</title>
        <authorList>
            <person name="Zhou M."/>
            <person name="Xu L."/>
            <person name="Xu D."/>
            <person name="Chen W."/>
            <person name="Khan J."/>
            <person name="Hu Y."/>
            <person name="Huang H."/>
            <person name="Wei H."/>
            <person name="Zhang Y."/>
            <person name="Chusongsang P."/>
            <person name="Tanasarnprasert K."/>
            <person name="Hu X."/>
            <person name="Limpanont Y."/>
            <person name="Lv Z."/>
        </authorList>
    </citation>
    <scope>NUCLEOTIDE SEQUENCE</scope>
    <source>
        <strain evidence="6">LV_2022a</strain>
    </source>
</reference>
<dbReference type="Gene3D" id="1.20.1070.10">
    <property type="entry name" value="Rhodopsin 7-helix transmembrane proteins"/>
    <property type="match status" value="1"/>
</dbReference>
<protein>
    <recommendedName>
        <fullName evidence="8">G-protein coupled receptors family 1 profile domain-containing protein</fullName>
    </recommendedName>
</protein>
<accession>A0AAE1ZE45</accession>
<keyword evidence="4" id="KW-0807">Transducer</keyword>
<feature type="transmembrane region" description="Helical" evidence="5">
    <location>
        <begin position="353"/>
        <end position="375"/>
    </location>
</feature>
<dbReference type="PANTHER" id="PTHR24243">
    <property type="entry name" value="G-PROTEIN COUPLED RECEPTOR"/>
    <property type="match status" value="1"/>
</dbReference>
<sequence length="439" mass="50935">MHYNYQLIRIIIGCIGILSIFLHFIAATLWIVYIIGWRTIRKVKCIQQEREINHNSSTIAVTTTTTTTTSSKVMHHRNNVNFSEQNMSLTKTKQNLIWPVCSLRMSTQLIILSMEMIYILGCCTDLVRLIHLSITGDDLRLLFGDELCRLQIFLSFISCDVSGWHFVCLCIERCYITLFPRKYYSMNHSSIGPALVMILFVYTICMSANVFLLIPNQSICSGLFRNESVNAIKFSITFIIPVLIVTVSTIVMIRVLLKWKLKNIKTRSRISFSKHNSMRIHKISNISPIKSSGISITGSSSTIGQYHYYQQHQHQYQQQQQKRNANQLARRNHPTLVRLIVYNTSARITVAKMMLICAILYLCTLLSLFVFGSIYHDYCCFFVAKQNCNWNDNVFNLMSILYWFTQSITSYVLMLGAVTIRHDIQIMILFIWQSIFRRN</sequence>
<keyword evidence="7" id="KW-1185">Reference proteome</keyword>
<evidence type="ECO:0008006" key="8">
    <source>
        <dbReference type="Google" id="ProtNLM"/>
    </source>
</evidence>
<dbReference type="AlphaFoldDB" id="A0AAE1ZE45"/>
<dbReference type="PANTHER" id="PTHR24243:SF208">
    <property type="entry name" value="PYROKININ-1 RECEPTOR"/>
    <property type="match status" value="1"/>
</dbReference>
<name>A0AAE1ZE45_SCHME</name>
<dbReference type="Proteomes" id="UP001292079">
    <property type="component" value="Unassembled WGS sequence"/>
</dbReference>
<dbReference type="GO" id="GO:0004930">
    <property type="term" value="F:G protein-coupled receptor activity"/>
    <property type="evidence" value="ECO:0007669"/>
    <property type="project" value="UniProtKB-KW"/>
</dbReference>
<evidence type="ECO:0000256" key="2">
    <source>
        <dbReference type="ARBA" id="ARBA00023040"/>
    </source>
</evidence>
<dbReference type="GO" id="GO:0005886">
    <property type="term" value="C:plasma membrane"/>
    <property type="evidence" value="ECO:0007669"/>
    <property type="project" value="TreeGrafter"/>
</dbReference>
<gene>
    <name evidence="6" type="ORF">MN116_000507</name>
</gene>
<evidence type="ECO:0000313" key="6">
    <source>
        <dbReference type="EMBL" id="KAK4472203.1"/>
    </source>
</evidence>
<keyword evidence="5" id="KW-1133">Transmembrane helix</keyword>
<keyword evidence="5" id="KW-0812">Transmembrane</keyword>
<organism evidence="6 7">
    <name type="scientific">Schistosoma mekongi</name>
    <name type="common">Parasitic worm</name>
    <dbReference type="NCBI Taxonomy" id="38744"/>
    <lineage>
        <taxon>Eukaryota</taxon>
        <taxon>Metazoa</taxon>
        <taxon>Spiralia</taxon>
        <taxon>Lophotrochozoa</taxon>
        <taxon>Platyhelminthes</taxon>
        <taxon>Trematoda</taxon>
        <taxon>Digenea</taxon>
        <taxon>Strigeidida</taxon>
        <taxon>Schistosomatoidea</taxon>
        <taxon>Schistosomatidae</taxon>
        <taxon>Schistosoma</taxon>
    </lineage>
</organism>
<evidence type="ECO:0000256" key="4">
    <source>
        <dbReference type="ARBA" id="ARBA00023224"/>
    </source>
</evidence>